<organism evidence="4 5">
    <name type="scientific">Microdochium bolleyi</name>
    <dbReference type="NCBI Taxonomy" id="196109"/>
    <lineage>
        <taxon>Eukaryota</taxon>
        <taxon>Fungi</taxon>
        <taxon>Dikarya</taxon>
        <taxon>Ascomycota</taxon>
        <taxon>Pezizomycotina</taxon>
        <taxon>Sordariomycetes</taxon>
        <taxon>Xylariomycetidae</taxon>
        <taxon>Xylariales</taxon>
        <taxon>Microdochiaceae</taxon>
        <taxon>Microdochium</taxon>
    </lineage>
</organism>
<dbReference type="EMBL" id="KQ964261">
    <property type="protein sequence ID" value="KXJ87792.1"/>
    <property type="molecule type" value="Genomic_DNA"/>
</dbReference>
<dbReference type="OrthoDB" id="10036721at2759"/>
<evidence type="ECO:0000256" key="1">
    <source>
        <dbReference type="SAM" id="SignalP"/>
    </source>
</evidence>
<evidence type="ECO:0000259" key="3">
    <source>
        <dbReference type="Pfam" id="PF17390"/>
    </source>
</evidence>
<keyword evidence="1" id="KW-0732">Signal</keyword>
<dbReference type="Pfam" id="PF17390">
    <property type="entry name" value="Bac_rhamnosid_C"/>
    <property type="match status" value="1"/>
</dbReference>
<dbReference type="InterPro" id="IPR008928">
    <property type="entry name" value="6-hairpin_glycosidase_sf"/>
</dbReference>
<evidence type="ECO:0000259" key="2">
    <source>
        <dbReference type="Pfam" id="PF17389"/>
    </source>
</evidence>
<dbReference type="GO" id="GO:0016798">
    <property type="term" value="F:hydrolase activity, acting on glycosyl bonds"/>
    <property type="evidence" value="ECO:0007669"/>
    <property type="project" value="UniProtKB-KW"/>
</dbReference>
<keyword evidence="4" id="KW-0378">Hydrolase</keyword>
<evidence type="ECO:0000313" key="5">
    <source>
        <dbReference type="Proteomes" id="UP000070501"/>
    </source>
</evidence>
<dbReference type="InParanoid" id="A0A136IS65"/>
<feature type="domain" description="Alpha-L-rhamnosidase six-hairpin glycosidase" evidence="2">
    <location>
        <begin position="419"/>
        <end position="621"/>
    </location>
</feature>
<keyword evidence="4" id="KW-0326">Glycosidase</keyword>
<dbReference type="SUPFAM" id="SSF48208">
    <property type="entry name" value="Six-hairpin glycosidases"/>
    <property type="match status" value="1"/>
</dbReference>
<dbReference type="STRING" id="196109.A0A136IS65"/>
<dbReference type="PANTHER" id="PTHR34987">
    <property type="entry name" value="C, PUTATIVE (AFU_ORTHOLOGUE AFUA_3G02880)-RELATED"/>
    <property type="match status" value="1"/>
</dbReference>
<reference evidence="5" key="1">
    <citation type="submission" date="2016-02" db="EMBL/GenBank/DDBJ databases">
        <title>Draft genome sequence of Microdochium bolleyi, a fungal endophyte of beachgrass.</title>
        <authorList>
            <consortium name="DOE Joint Genome Institute"/>
            <person name="David A.S."/>
            <person name="May G."/>
            <person name="Haridas S."/>
            <person name="Lim J."/>
            <person name="Wang M."/>
            <person name="Labutti K."/>
            <person name="Lipzen A."/>
            <person name="Barry K."/>
            <person name="Grigoriev I.V."/>
        </authorList>
    </citation>
    <scope>NUCLEOTIDE SEQUENCE [LARGE SCALE GENOMIC DNA]</scope>
    <source>
        <strain evidence="5">J235TASD1</strain>
    </source>
</reference>
<feature type="domain" description="Alpha-L-rhamnosidase C-terminal" evidence="3">
    <location>
        <begin position="755"/>
        <end position="825"/>
    </location>
</feature>
<dbReference type="AlphaFoldDB" id="A0A136IS65"/>
<sequence length="849" mass="92091">MASRPTVILAGLCLAGLFQAPAAASSSSSSAPWPAIPTQAVHTEPTGEVLVGPKAVVKGLTNDTSAPIGSSAMIFNTVNETYTRKITLSPWHDQGCKTNHLYLWAVDYGRVLAGKPFFQVEAVDEYAQIEVKFTESYNPQGDGPFAFGNGLGATFRVETHNITKTGDLRGYFIQGSQRWQSIKFVRGSGLTISRAGFVSSISEQPTSTWDITTDGAYIRGQKPASTAHIVNIKNYTMTFEAKIDYGGVGWRVDTEIDAIQATGPLFVLTSEYPEGSFANIDRELVPPNTLVVGRGWSLVNQTSLPAFVLQKFPIGIAVTEKKWHTITTISLGDDTYRVLLNDKEIASFNISSYGLGAPNPHIPGGYSTGFALGPWQDQAAYYRNVKIVSNMPDSKVLYENALTSPDVPREFGVATNDQYICSDGGKRDRFLWLGDMYISARSGLVSTGEPKYISGTAEMYFSRQTAAGHIPCNTLFSPLDMESTLIRTGNVDPLLVDYNFEFIQIVWDYWMRTGNNTILDIFYPQLLSMTSYSVARALDHTTQLYGAPAGADGAPLGGQHAQALGPAETVSMILGLERMADISAHMNDPRSALVYRTQANLTREAIDSRLWNETGGYYAGRPGYAGFDMADTAQVLLAQIGTAERRSRAIEALQDFRGPVGYGNGTRFASAPTVVSPFLNSFLLEGFAKEGRTSLAQDLLDSLWAPMIRQDRNFTGTGWEYVSADGVQPGLGLFTSGSHGWGTYATAFLTDYVLGVRPATPGFSTFTFKPLPGFKTEWVHGRVPTPKGEILAAWGYESSGRLAMEITVPQGLEGTIMPPFDGKYSVTGGSAQKGQFAVKGGSTVKICQL</sequence>
<protein>
    <submittedName>
        <fullName evidence="4">Six-hairpin glycosidase-like protein</fullName>
    </submittedName>
</protein>
<dbReference type="InterPro" id="IPR012341">
    <property type="entry name" value="6hp_glycosidase-like_sf"/>
</dbReference>
<accession>A0A136IS65</accession>
<feature type="signal peptide" evidence="1">
    <location>
        <begin position="1"/>
        <end position="24"/>
    </location>
</feature>
<dbReference type="Gene3D" id="2.60.420.10">
    <property type="entry name" value="Maltose phosphorylase, domain 3"/>
    <property type="match status" value="1"/>
</dbReference>
<dbReference type="Gene3D" id="1.50.10.10">
    <property type="match status" value="1"/>
</dbReference>
<dbReference type="InterPro" id="IPR035398">
    <property type="entry name" value="Bac_rhamnosid_C"/>
</dbReference>
<dbReference type="Proteomes" id="UP000070501">
    <property type="component" value="Unassembled WGS sequence"/>
</dbReference>
<dbReference type="Pfam" id="PF17389">
    <property type="entry name" value="Bac_rhamnosid6H"/>
    <property type="match status" value="1"/>
</dbReference>
<dbReference type="PANTHER" id="PTHR34987:SF4">
    <property type="entry name" value="ALPHA-L-RHAMNOSIDASE C-TERMINAL DOMAIN-CONTAINING PROTEIN"/>
    <property type="match status" value="1"/>
</dbReference>
<evidence type="ECO:0000313" key="4">
    <source>
        <dbReference type="EMBL" id="KXJ87792.1"/>
    </source>
</evidence>
<dbReference type="GO" id="GO:0005975">
    <property type="term" value="P:carbohydrate metabolic process"/>
    <property type="evidence" value="ECO:0007669"/>
    <property type="project" value="InterPro"/>
</dbReference>
<feature type="chain" id="PRO_5007293025" evidence="1">
    <location>
        <begin position="25"/>
        <end position="849"/>
    </location>
</feature>
<keyword evidence="5" id="KW-1185">Reference proteome</keyword>
<dbReference type="InterPro" id="IPR035396">
    <property type="entry name" value="Bac_rhamnosid6H"/>
</dbReference>
<proteinExistence type="predicted"/>
<gene>
    <name evidence="4" type="ORF">Micbo1qcDRAFT_215679</name>
</gene>
<name>A0A136IS65_9PEZI</name>